<dbReference type="Proteomes" id="UP000287547">
    <property type="component" value="Unassembled WGS sequence"/>
</dbReference>
<dbReference type="PANTHER" id="PTHR30055:SF148">
    <property type="entry name" value="TETR-FAMILY TRANSCRIPTIONAL REGULATOR"/>
    <property type="match status" value="1"/>
</dbReference>
<comment type="caution">
    <text evidence="6">The sequence shown here is derived from an EMBL/GenBank/DDBJ whole genome shotgun (WGS) entry which is preliminary data.</text>
</comment>
<keyword evidence="1" id="KW-0805">Transcription regulation</keyword>
<dbReference type="GO" id="GO:0003700">
    <property type="term" value="F:DNA-binding transcription factor activity"/>
    <property type="evidence" value="ECO:0007669"/>
    <property type="project" value="TreeGrafter"/>
</dbReference>
<dbReference type="Gene3D" id="1.10.357.10">
    <property type="entry name" value="Tetracycline Repressor, domain 2"/>
    <property type="match status" value="1"/>
</dbReference>
<feature type="domain" description="HTH tetR-type" evidence="5">
    <location>
        <begin position="14"/>
        <end position="74"/>
    </location>
</feature>
<dbReference type="Pfam" id="PF00440">
    <property type="entry name" value="TetR_N"/>
    <property type="match status" value="1"/>
</dbReference>
<dbReference type="OrthoDB" id="9796019at2"/>
<evidence type="ECO:0000313" key="6">
    <source>
        <dbReference type="EMBL" id="RSM87898.1"/>
    </source>
</evidence>
<dbReference type="InterPro" id="IPR023772">
    <property type="entry name" value="DNA-bd_HTH_TetR-type_CS"/>
</dbReference>
<dbReference type="InterPro" id="IPR050109">
    <property type="entry name" value="HTH-type_TetR-like_transc_reg"/>
</dbReference>
<protein>
    <submittedName>
        <fullName evidence="6">TetR family transcriptional regulator</fullName>
    </submittedName>
</protein>
<feature type="DNA-binding region" description="H-T-H motif" evidence="4">
    <location>
        <begin position="37"/>
        <end position="56"/>
    </location>
</feature>
<sequence length="196" mass="21151">MAESPVRRPGGRSAHVRATVLNAGLAELVDVGFHALSLEGIAKRAGVNKTTLYRRWGTKEALMLDAIRERAFTKVPIPDTGSLRDDLIELVRAAIANLQTPEVQAMVRAGISLAPHESVVATMVSSFWTERLAVDGVIVERAVDRKEIAPVDPGATIEAVLGPPYFRVLVTGRPVTDDFLVATVDLVLSGLPRPDR</sequence>
<evidence type="ECO:0000313" key="7">
    <source>
        <dbReference type="Proteomes" id="UP000287547"/>
    </source>
</evidence>
<dbReference type="EMBL" id="QHKI01000005">
    <property type="protein sequence ID" value="RSM87898.1"/>
    <property type="molecule type" value="Genomic_DNA"/>
</dbReference>
<accession>A0A428ZIW6</accession>
<evidence type="ECO:0000256" key="4">
    <source>
        <dbReference type="PROSITE-ProRule" id="PRU00335"/>
    </source>
</evidence>
<name>A0A428ZIW6_KIBAR</name>
<evidence type="ECO:0000256" key="3">
    <source>
        <dbReference type="ARBA" id="ARBA00023163"/>
    </source>
</evidence>
<dbReference type="PANTHER" id="PTHR30055">
    <property type="entry name" value="HTH-TYPE TRANSCRIPTIONAL REGULATOR RUTR"/>
    <property type="match status" value="1"/>
</dbReference>
<dbReference type="PROSITE" id="PS01081">
    <property type="entry name" value="HTH_TETR_1"/>
    <property type="match status" value="1"/>
</dbReference>
<keyword evidence="3" id="KW-0804">Transcription</keyword>
<dbReference type="Gene3D" id="1.10.10.60">
    <property type="entry name" value="Homeodomain-like"/>
    <property type="match status" value="1"/>
</dbReference>
<dbReference type="SUPFAM" id="SSF46689">
    <property type="entry name" value="Homeodomain-like"/>
    <property type="match status" value="1"/>
</dbReference>
<dbReference type="GO" id="GO:0000976">
    <property type="term" value="F:transcription cis-regulatory region binding"/>
    <property type="evidence" value="ECO:0007669"/>
    <property type="project" value="TreeGrafter"/>
</dbReference>
<dbReference type="RefSeq" id="WP_037255582.1">
    <property type="nucleotide sequence ID" value="NZ_QHKI01000005.1"/>
</dbReference>
<dbReference type="InterPro" id="IPR001647">
    <property type="entry name" value="HTH_TetR"/>
</dbReference>
<dbReference type="AlphaFoldDB" id="A0A428ZIW6"/>
<gene>
    <name evidence="6" type="ORF">DMH04_09235</name>
</gene>
<evidence type="ECO:0000259" key="5">
    <source>
        <dbReference type="PROSITE" id="PS50977"/>
    </source>
</evidence>
<evidence type="ECO:0000256" key="1">
    <source>
        <dbReference type="ARBA" id="ARBA00023015"/>
    </source>
</evidence>
<proteinExistence type="predicted"/>
<dbReference type="SUPFAM" id="SSF48498">
    <property type="entry name" value="Tetracyclin repressor-like, C-terminal domain"/>
    <property type="match status" value="1"/>
</dbReference>
<dbReference type="Pfam" id="PF16859">
    <property type="entry name" value="TetR_C_11"/>
    <property type="match status" value="1"/>
</dbReference>
<evidence type="ECO:0000256" key="2">
    <source>
        <dbReference type="ARBA" id="ARBA00023125"/>
    </source>
</evidence>
<dbReference type="InterPro" id="IPR011075">
    <property type="entry name" value="TetR_C"/>
</dbReference>
<organism evidence="6 7">
    <name type="scientific">Kibdelosporangium aridum</name>
    <dbReference type="NCBI Taxonomy" id="2030"/>
    <lineage>
        <taxon>Bacteria</taxon>
        <taxon>Bacillati</taxon>
        <taxon>Actinomycetota</taxon>
        <taxon>Actinomycetes</taxon>
        <taxon>Pseudonocardiales</taxon>
        <taxon>Pseudonocardiaceae</taxon>
        <taxon>Kibdelosporangium</taxon>
    </lineage>
</organism>
<dbReference type="PROSITE" id="PS50977">
    <property type="entry name" value="HTH_TETR_2"/>
    <property type="match status" value="1"/>
</dbReference>
<dbReference type="InterPro" id="IPR009057">
    <property type="entry name" value="Homeodomain-like_sf"/>
</dbReference>
<reference evidence="6 7" key="1">
    <citation type="submission" date="2018-05" db="EMBL/GenBank/DDBJ databases">
        <title>Evolution of GPA BGCs.</title>
        <authorList>
            <person name="Waglechner N."/>
            <person name="Wright G.D."/>
        </authorList>
    </citation>
    <scope>NUCLEOTIDE SEQUENCE [LARGE SCALE GENOMIC DNA]</scope>
    <source>
        <strain evidence="6 7">A82846</strain>
    </source>
</reference>
<dbReference type="InterPro" id="IPR036271">
    <property type="entry name" value="Tet_transcr_reg_TetR-rel_C_sf"/>
</dbReference>
<dbReference type="PRINTS" id="PR00455">
    <property type="entry name" value="HTHTETR"/>
</dbReference>
<keyword evidence="2 4" id="KW-0238">DNA-binding</keyword>